<keyword evidence="1" id="KW-1133">Transmembrane helix</keyword>
<protein>
    <submittedName>
        <fullName evidence="2">DUF2244 domain-containing protein</fullName>
    </submittedName>
</protein>
<keyword evidence="1" id="KW-0472">Membrane</keyword>
<gene>
    <name evidence="2" type="ORF">ACFOES_16765</name>
</gene>
<dbReference type="Proteomes" id="UP001595443">
    <property type="component" value="Unassembled WGS sequence"/>
</dbReference>
<dbReference type="InterPro" id="IPR019253">
    <property type="entry name" value="DUF2244_TM"/>
</dbReference>
<dbReference type="RefSeq" id="WP_377834514.1">
    <property type="nucleotide sequence ID" value="NZ_JBHRSK010000015.1"/>
</dbReference>
<accession>A0ABV7AKG4</accession>
<proteinExistence type="predicted"/>
<name>A0ABV7AKG4_9RHOB</name>
<evidence type="ECO:0000313" key="2">
    <source>
        <dbReference type="EMBL" id="MFC2969752.1"/>
    </source>
</evidence>
<feature type="transmembrane region" description="Helical" evidence="1">
    <location>
        <begin position="71"/>
        <end position="91"/>
    </location>
</feature>
<dbReference type="Pfam" id="PF10003">
    <property type="entry name" value="DUF2244"/>
    <property type="match status" value="1"/>
</dbReference>
<organism evidence="2 3">
    <name type="scientific">Acidimangrovimonas pyrenivorans</name>
    <dbReference type="NCBI Taxonomy" id="2030798"/>
    <lineage>
        <taxon>Bacteria</taxon>
        <taxon>Pseudomonadati</taxon>
        <taxon>Pseudomonadota</taxon>
        <taxon>Alphaproteobacteria</taxon>
        <taxon>Rhodobacterales</taxon>
        <taxon>Paracoccaceae</taxon>
        <taxon>Acidimangrovimonas</taxon>
    </lineage>
</organism>
<keyword evidence="3" id="KW-1185">Reference proteome</keyword>
<comment type="caution">
    <text evidence="2">The sequence shown here is derived from an EMBL/GenBank/DDBJ whole genome shotgun (WGS) entry which is preliminary data.</text>
</comment>
<evidence type="ECO:0000256" key="1">
    <source>
        <dbReference type="SAM" id="Phobius"/>
    </source>
</evidence>
<dbReference type="EMBL" id="JBHRSK010000015">
    <property type="protein sequence ID" value="MFC2969752.1"/>
    <property type="molecule type" value="Genomic_DNA"/>
</dbReference>
<keyword evidence="1" id="KW-0812">Transmembrane</keyword>
<reference evidence="3" key="1">
    <citation type="journal article" date="2019" name="Int. J. Syst. Evol. Microbiol.">
        <title>The Global Catalogue of Microorganisms (GCM) 10K type strain sequencing project: providing services to taxonomists for standard genome sequencing and annotation.</title>
        <authorList>
            <consortium name="The Broad Institute Genomics Platform"/>
            <consortium name="The Broad Institute Genome Sequencing Center for Infectious Disease"/>
            <person name="Wu L."/>
            <person name="Ma J."/>
        </authorList>
    </citation>
    <scope>NUCLEOTIDE SEQUENCE [LARGE SCALE GENOMIC DNA]</scope>
    <source>
        <strain evidence="3">KCTC 62192</strain>
    </source>
</reference>
<evidence type="ECO:0000313" key="3">
    <source>
        <dbReference type="Proteomes" id="UP001595443"/>
    </source>
</evidence>
<sequence>MPYDWVKRIEEAPEQSGASSYRAGGRDAGAPPLAELHLWPYRSLPRRGFVWFIGGTAALLLLPLIELLGSPVLWGLLPFLLLALGGMWYALGRSYRDGELIEDLRLWPDRIELTRYNPRKPRQDWSANPYWVSVTLHETGGPVPNYLTLKGGGREVELGAFLAPEERTRLRNELLVELAELRRRA</sequence>
<feature type="transmembrane region" description="Helical" evidence="1">
    <location>
        <begin position="48"/>
        <end position="65"/>
    </location>
</feature>